<dbReference type="NCBIfam" id="NF001323">
    <property type="entry name" value="PRK00259.1-1"/>
    <property type="match status" value="1"/>
</dbReference>
<evidence type="ECO:0000256" key="1">
    <source>
        <dbReference type="ARBA" id="ARBA00022475"/>
    </source>
</evidence>
<comment type="similarity">
    <text evidence="5">Belongs to the YciB family.</text>
</comment>
<dbReference type="HAMAP" id="MF_00189">
    <property type="entry name" value="YciB"/>
    <property type="match status" value="1"/>
</dbReference>
<dbReference type="GO" id="GO:0005886">
    <property type="term" value="C:plasma membrane"/>
    <property type="evidence" value="ECO:0007669"/>
    <property type="project" value="UniProtKB-SubCell"/>
</dbReference>
<sequence length="207" mass="23291">MTDHAVHKEPLSPLVRMLIEIGPLAVFFIANNRFDIFTATAAFMVAIAISLAASWILARHIATMPLVTGAFVLVFGTLTLVLNDELFIKLKPTLVNGLFAAILFGGLFFGKSLLKIVFDGTFRLTQEGWRLLTWRWAFFFVFLAVLNEIVWRNFSTDFWVSFKLFGNVPITMAFAIAQVGLLQRYALPDPKTEAEKEAEADRQIDTL</sequence>
<comment type="function">
    <text evidence="5">Plays a role in cell envelope biogenesis, maintenance of cell envelope integrity and membrane homeostasis.</text>
</comment>
<feature type="transmembrane region" description="Helical" evidence="5">
    <location>
        <begin position="134"/>
        <end position="152"/>
    </location>
</feature>
<dbReference type="InterPro" id="IPR006008">
    <property type="entry name" value="YciB"/>
</dbReference>
<accession>A0A845Q788</accession>
<dbReference type="GeneID" id="300656280"/>
<dbReference type="AlphaFoldDB" id="A0A845Q788"/>
<keyword evidence="5" id="KW-0997">Cell inner membrane</keyword>
<organism evidence="6 7">
    <name type="scientific">Pyruvatibacter mobilis</name>
    <dbReference type="NCBI Taxonomy" id="1712261"/>
    <lineage>
        <taxon>Bacteria</taxon>
        <taxon>Pseudomonadati</taxon>
        <taxon>Pseudomonadota</taxon>
        <taxon>Alphaproteobacteria</taxon>
        <taxon>Hyphomicrobiales</taxon>
        <taxon>Parvibaculaceae</taxon>
        <taxon>Pyruvatibacter</taxon>
    </lineage>
</organism>
<dbReference type="NCBIfam" id="TIGR00997">
    <property type="entry name" value="ispZ"/>
    <property type="match status" value="1"/>
</dbReference>
<keyword evidence="7" id="KW-1185">Reference proteome</keyword>
<name>A0A845Q788_9HYPH</name>
<evidence type="ECO:0000256" key="2">
    <source>
        <dbReference type="ARBA" id="ARBA00022692"/>
    </source>
</evidence>
<dbReference type="PANTHER" id="PTHR36917">
    <property type="entry name" value="INTRACELLULAR SEPTATION PROTEIN A-RELATED"/>
    <property type="match status" value="1"/>
</dbReference>
<feature type="transmembrane region" description="Helical" evidence="5">
    <location>
        <begin position="94"/>
        <end position="114"/>
    </location>
</feature>
<feature type="transmembrane region" description="Helical" evidence="5">
    <location>
        <begin position="12"/>
        <end position="30"/>
    </location>
</feature>
<keyword evidence="1 5" id="KW-1003">Cell membrane</keyword>
<gene>
    <name evidence="5" type="primary">yciB</name>
    <name evidence="6" type="ORF">GTQ45_00595</name>
</gene>
<keyword evidence="3 5" id="KW-1133">Transmembrane helix</keyword>
<feature type="transmembrane region" description="Helical" evidence="5">
    <location>
        <begin position="164"/>
        <end position="182"/>
    </location>
</feature>
<evidence type="ECO:0000256" key="4">
    <source>
        <dbReference type="ARBA" id="ARBA00023136"/>
    </source>
</evidence>
<evidence type="ECO:0000256" key="3">
    <source>
        <dbReference type="ARBA" id="ARBA00022989"/>
    </source>
</evidence>
<proteinExistence type="inferred from homology"/>
<dbReference type="EMBL" id="WXYQ01000001">
    <property type="protein sequence ID" value="NBG94224.1"/>
    <property type="molecule type" value="Genomic_DNA"/>
</dbReference>
<evidence type="ECO:0000313" key="7">
    <source>
        <dbReference type="Proteomes" id="UP000470384"/>
    </source>
</evidence>
<dbReference type="OrthoDB" id="9788219at2"/>
<keyword evidence="2 5" id="KW-0812">Transmembrane</keyword>
<protein>
    <recommendedName>
        <fullName evidence="5">Inner membrane-spanning protein YciB</fullName>
    </recommendedName>
</protein>
<evidence type="ECO:0000313" key="6">
    <source>
        <dbReference type="EMBL" id="NBG94224.1"/>
    </source>
</evidence>
<feature type="transmembrane region" description="Helical" evidence="5">
    <location>
        <begin position="64"/>
        <end position="82"/>
    </location>
</feature>
<dbReference type="Pfam" id="PF04279">
    <property type="entry name" value="IspA"/>
    <property type="match status" value="1"/>
</dbReference>
<dbReference type="PANTHER" id="PTHR36917:SF1">
    <property type="entry name" value="INNER MEMBRANE-SPANNING PROTEIN YCIB"/>
    <property type="match status" value="1"/>
</dbReference>
<evidence type="ECO:0000256" key="5">
    <source>
        <dbReference type="HAMAP-Rule" id="MF_00189"/>
    </source>
</evidence>
<comment type="subcellular location">
    <subcellularLocation>
        <location evidence="5">Cell inner membrane</location>
        <topology evidence="5">Multi-pass membrane protein</topology>
    </subcellularLocation>
</comment>
<dbReference type="Proteomes" id="UP000470384">
    <property type="component" value="Unassembled WGS sequence"/>
</dbReference>
<dbReference type="RefSeq" id="WP_160586362.1">
    <property type="nucleotide sequence ID" value="NZ_BMHN01000001.1"/>
</dbReference>
<keyword evidence="4 5" id="KW-0472">Membrane</keyword>
<comment type="caution">
    <text evidence="6">The sequence shown here is derived from an EMBL/GenBank/DDBJ whole genome shotgun (WGS) entry which is preliminary data.</text>
</comment>
<feature type="transmembrane region" description="Helical" evidence="5">
    <location>
        <begin position="36"/>
        <end position="57"/>
    </location>
</feature>
<reference evidence="6 7" key="1">
    <citation type="journal article" date="2016" name="Int. J. Syst. Evol. Microbiol.">
        <title>Pyruvatibacter mobilis gen. nov., sp. nov., a marine bacterium from the culture broth of Picochlorum sp. 122.</title>
        <authorList>
            <person name="Wang G."/>
            <person name="Tang M."/>
            <person name="Wu H."/>
            <person name="Dai S."/>
            <person name="Li T."/>
            <person name="Chen C."/>
            <person name="He H."/>
            <person name="Fan J."/>
            <person name="Xiang W."/>
            <person name="Li X."/>
        </authorList>
    </citation>
    <scope>NUCLEOTIDE SEQUENCE [LARGE SCALE GENOMIC DNA]</scope>
    <source>
        <strain evidence="6 7">GYP-11</strain>
    </source>
</reference>